<dbReference type="RefSeq" id="WP_094983686.1">
    <property type="nucleotide sequence ID" value="NZ_NHNI01000001.1"/>
</dbReference>
<name>A0A266Q7M3_9GAMM</name>
<protein>
    <submittedName>
        <fullName evidence="1">PilZ domain-containing protein</fullName>
    </submittedName>
</protein>
<reference evidence="2" key="1">
    <citation type="submission" date="2017-05" db="EMBL/GenBank/DDBJ databases">
        <authorList>
            <person name="Barney B.M."/>
        </authorList>
    </citation>
    <scope>NUCLEOTIDE SEQUENCE [LARGE SCALE GENOMIC DNA]</scope>
    <source>
        <strain evidence="2">PSBB022</strain>
    </source>
</reference>
<keyword evidence="2" id="KW-1185">Reference proteome</keyword>
<comment type="caution">
    <text evidence="1">The sequence shown here is derived from an EMBL/GenBank/DDBJ whole genome shotgun (WGS) entry which is preliminary data.</text>
</comment>
<dbReference type="Proteomes" id="UP000216101">
    <property type="component" value="Unassembled WGS sequence"/>
</dbReference>
<dbReference type="EMBL" id="NHNI01000001">
    <property type="protein sequence ID" value="OZY85883.1"/>
    <property type="molecule type" value="Genomic_DNA"/>
</dbReference>
<sequence>MRNQSRLIFRSIFRVKVSNPKNGALIGYVGDVSEFGFKLLSDTAIEPGTRMNLRLRMRLAENELLQLELDASCKWSGVNDKTGYFEAGFILEQPSAEFTTMVEKLRIMRGELDDA</sequence>
<evidence type="ECO:0000313" key="2">
    <source>
        <dbReference type="Proteomes" id="UP000216101"/>
    </source>
</evidence>
<dbReference type="AlphaFoldDB" id="A0A266Q7M3"/>
<organism evidence="1 2">
    <name type="scientific">Cellvibrio mixtus</name>
    <dbReference type="NCBI Taxonomy" id="39650"/>
    <lineage>
        <taxon>Bacteria</taxon>
        <taxon>Pseudomonadati</taxon>
        <taxon>Pseudomonadota</taxon>
        <taxon>Gammaproteobacteria</taxon>
        <taxon>Cellvibrionales</taxon>
        <taxon>Cellvibrionaceae</taxon>
        <taxon>Cellvibrio</taxon>
    </lineage>
</organism>
<gene>
    <name evidence="1" type="ORF">CBP51_02265</name>
</gene>
<evidence type="ECO:0000313" key="1">
    <source>
        <dbReference type="EMBL" id="OZY85883.1"/>
    </source>
</evidence>
<accession>A0A266Q7M3</accession>
<proteinExistence type="predicted"/>